<feature type="transmembrane region" description="Helical" evidence="1">
    <location>
        <begin position="192"/>
        <end position="213"/>
    </location>
</feature>
<name>A0ABZ0CPF4_9BURK</name>
<dbReference type="EMBL" id="CP136336">
    <property type="protein sequence ID" value="WOB06871.1"/>
    <property type="molecule type" value="Genomic_DNA"/>
</dbReference>
<feature type="transmembrane region" description="Helical" evidence="1">
    <location>
        <begin position="168"/>
        <end position="186"/>
    </location>
</feature>
<keyword evidence="1" id="KW-0812">Transmembrane</keyword>
<gene>
    <name evidence="2" type="ORF">RXV79_18335</name>
</gene>
<keyword evidence="1" id="KW-1133">Transmembrane helix</keyword>
<proteinExistence type="predicted"/>
<reference evidence="2 3" key="1">
    <citation type="submission" date="2023-10" db="EMBL/GenBank/DDBJ databases">
        <title>Bacteria for the degradation of biodegradable plastic PBAT(Polybutylene adipate terephthalate).</title>
        <authorList>
            <person name="Weon H.-Y."/>
            <person name="Yeon J."/>
        </authorList>
    </citation>
    <scope>NUCLEOTIDE SEQUENCE [LARGE SCALE GENOMIC DNA]</scope>
    <source>
        <strain evidence="2 3">SBD 7-3</strain>
    </source>
</reference>
<protein>
    <submittedName>
        <fullName evidence="2">Uncharacterized protein</fullName>
    </submittedName>
</protein>
<evidence type="ECO:0000313" key="2">
    <source>
        <dbReference type="EMBL" id="WOB06871.1"/>
    </source>
</evidence>
<feature type="transmembrane region" description="Helical" evidence="1">
    <location>
        <begin position="117"/>
        <end position="136"/>
    </location>
</feature>
<feature type="transmembrane region" description="Helical" evidence="1">
    <location>
        <begin position="60"/>
        <end position="88"/>
    </location>
</feature>
<keyword evidence="1" id="KW-0472">Membrane</keyword>
<evidence type="ECO:0000256" key="1">
    <source>
        <dbReference type="SAM" id="Phobius"/>
    </source>
</evidence>
<dbReference type="Proteomes" id="UP001303946">
    <property type="component" value="Chromosome"/>
</dbReference>
<keyword evidence="3" id="KW-1185">Reference proteome</keyword>
<accession>A0ABZ0CPF4</accession>
<feature type="transmembrane region" description="Helical" evidence="1">
    <location>
        <begin position="21"/>
        <end position="40"/>
    </location>
</feature>
<dbReference type="RefSeq" id="WP_316699516.1">
    <property type="nucleotide sequence ID" value="NZ_CP136336.1"/>
</dbReference>
<sequence length="301" mass="33024">MISRFTQLFRTVMAWGWPAKFLIGAAISAFAGGSVLGFLLQNAAYYFALAHGFRPPVEGIPYLVAMVTFGSISLMILAAMLAAASIVVMRDIGLKAIEWIDSFGRKVRPGRSIVERFRALSATAILLIALSFSAATAVADEWLRPMLAPYQLCAWPILLCPSHDGLSLFLRLQSFAIGVIVVFMVWRPSLVWLGTALLVASQYVWIAASVLPIEGYARLLRLTGFGGGIHVSAEIQAEEAPPRTIDGYLLMRSTSHIFLYLPNSEEIAEYPLAAVVQLRNRSGGLNALPFRLPREAQLRQK</sequence>
<organism evidence="2 3">
    <name type="scientific">Piscinibacter gummiphilus</name>
    <dbReference type="NCBI Taxonomy" id="946333"/>
    <lineage>
        <taxon>Bacteria</taxon>
        <taxon>Pseudomonadati</taxon>
        <taxon>Pseudomonadota</taxon>
        <taxon>Betaproteobacteria</taxon>
        <taxon>Burkholderiales</taxon>
        <taxon>Sphaerotilaceae</taxon>
        <taxon>Piscinibacter</taxon>
    </lineage>
</organism>
<evidence type="ECO:0000313" key="3">
    <source>
        <dbReference type="Proteomes" id="UP001303946"/>
    </source>
</evidence>